<feature type="transmembrane region" description="Helical" evidence="6">
    <location>
        <begin position="44"/>
        <end position="67"/>
    </location>
</feature>
<dbReference type="HOGENOM" id="CLU_007946_15_13_7"/>
<gene>
    <name evidence="7" type="ORF">DND132_1579</name>
</gene>
<evidence type="ECO:0000313" key="8">
    <source>
        <dbReference type="Proteomes" id="UP000007845"/>
    </source>
</evidence>
<dbReference type="OrthoDB" id="138827at2"/>
<dbReference type="eggNOG" id="COG0531">
    <property type="taxonomic scope" value="Bacteria"/>
</dbReference>
<dbReference type="GO" id="GO:0022857">
    <property type="term" value="F:transmembrane transporter activity"/>
    <property type="evidence" value="ECO:0007669"/>
    <property type="project" value="InterPro"/>
</dbReference>
<dbReference type="AlphaFoldDB" id="F0JEQ7"/>
<dbReference type="Proteomes" id="UP000007845">
    <property type="component" value="Chromosome"/>
</dbReference>
<organism evidence="7 8">
    <name type="scientific">Pseudodesulfovibrio mercurii</name>
    <dbReference type="NCBI Taxonomy" id="641491"/>
    <lineage>
        <taxon>Bacteria</taxon>
        <taxon>Pseudomonadati</taxon>
        <taxon>Thermodesulfobacteriota</taxon>
        <taxon>Desulfovibrionia</taxon>
        <taxon>Desulfovibrionales</taxon>
        <taxon>Desulfovibrionaceae</taxon>
    </lineage>
</organism>
<dbReference type="STRING" id="641491.DND132_1579"/>
<evidence type="ECO:0000256" key="4">
    <source>
        <dbReference type="ARBA" id="ARBA00022989"/>
    </source>
</evidence>
<comment type="subcellular location">
    <subcellularLocation>
        <location evidence="1">Cell membrane</location>
        <topology evidence="1">Multi-pass membrane protein</topology>
    </subcellularLocation>
</comment>
<dbReference type="Gene3D" id="1.20.1740.10">
    <property type="entry name" value="Amino acid/polyamine transporter I"/>
    <property type="match status" value="1"/>
</dbReference>
<dbReference type="EMBL" id="CP003220">
    <property type="protein sequence ID" value="EGB14786.1"/>
    <property type="molecule type" value="Genomic_DNA"/>
</dbReference>
<feature type="transmembrane region" description="Helical" evidence="6">
    <location>
        <begin position="412"/>
        <end position="434"/>
    </location>
</feature>
<feature type="transmembrane region" description="Helical" evidence="6">
    <location>
        <begin position="381"/>
        <end position="400"/>
    </location>
</feature>
<feature type="transmembrane region" description="Helical" evidence="6">
    <location>
        <begin position="440"/>
        <end position="457"/>
    </location>
</feature>
<feature type="transmembrane region" description="Helical" evidence="6">
    <location>
        <begin position="138"/>
        <end position="156"/>
    </location>
</feature>
<dbReference type="PANTHER" id="PTHR42770">
    <property type="entry name" value="AMINO ACID TRANSPORTER-RELATED"/>
    <property type="match status" value="1"/>
</dbReference>
<feature type="transmembrane region" description="Helical" evidence="6">
    <location>
        <begin position="79"/>
        <end position="107"/>
    </location>
</feature>
<accession>F0JEQ7</accession>
<dbReference type="InterPro" id="IPR050367">
    <property type="entry name" value="APC_superfamily"/>
</dbReference>
<evidence type="ECO:0000256" key="2">
    <source>
        <dbReference type="ARBA" id="ARBA00022475"/>
    </source>
</evidence>
<evidence type="ECO:0000256" key="3">
    <source>
        <dbReference type="ARBA" id="ARBA00022692"/>
    </source>
</evidence>
<dbReference type="PANTHER" id="PTHR42770:SF7">
    <property type="entry name" value="MEMBRANE PROTEIN"/>
    <property type="match status" value="1"/>
</dbReference>
<feature type="transmembrane region" description="Helical" evidence="6">
    <location>
        <begin position="350"/>
        <end position="369"/>
    </location>
</feature>
<dbReference type="PIRSF" id="PIRSF006060">
    <property type="entry name" value="AA_transporter"/>
    <property type="match status" value="1"/>
</dbReference>
<proteinExistence type="predicted"/>
<protein>
    <submittedName>
        <fullName evidence="7">Amino acid permease-associated region</fullName>
    </submittedName>
</protein>
<feature type="transmembrane region" description="Helical" evidence="6">
    <location>
        <begin position="168"/>
        <end position="185"/>
    </location>
</feature>
<feature type="transmembrane region" description="Helical" evidence="6">
    <location>
        <begin position="205"/>
        <end position="224"/>
    </location>
</feature>
<feature type="transmembrane region" description="Helical" evidence="6">
    <location>
        <begin position="12"/>
        <end position="32"/>
    </location>
</feature>
<reference evidence="7 8" key="1">
    <citation type="journal article" date="2011" name="J. Bacteriol.">
        <title>Genome sequence of the mercury-methylating strain Desulfovibrio desulfuricans ND132.</title>
        <authorList>
            <person name="Brown S.D."/>
            <person name="Gilmour C.C."/>
            <person name="Kucken A.M."/>
            <person name="Wall J.D."/>
            <person name="Elias D.A."/>
            <person name="Brandt C.C."/>
            <person name="Podar M."/>
            <person name="Chertkov O."/>
            <person name="Held B."/>
            <person name="Bruce D.C."/>
            <person name="Detter J.C."/>
            <person name="Tapia R."/>
            <person name="Han C.S."/>
            <person name="Goodwin L.A."/>
            <person name="Cheng J.F."/>
            <person name="Pitluck S."/>
            <person name="Woyke T."/>
            <person name="Mikhailova N."/>
            <person name="Ivanova N.N."/>
            <person name="Han J."/>
            <person name="Lucas S."/>
            <person name="Lapidus A.L."/>
            <person name="Land M.L."/>
            <person name="Hauser L.J."/>
            <person name="Palumbo A.V."/>
        </authorList>
    </citation>
    <scope>NUCLEOTIDE SEQUENCE [LARGE SCALE GENOMIC DNA]</scope>
    <source>
        <strain evidence="7 8">ND132</strain>
    </source>
</reference>
<sequence length="498" mass="53230">MSTETQLARTLTPIQVCALALGSIVGWGCFVLPGDVFLPNAGPMGTLIGFAVGAFLISFVAIAYSYMIKYAPVAGGEFAWAYIGFGPTASFICGWALIIGYIAIIAINISALSLICRFLMPGFLEFGSLYTLAGWKVYTGEVLVMSIAVIAFGVMNYRGVSAAGKLQVVLAFMLTFGILSLFFGVNALETAHVSNLTPLFAEGKSPFTCVLIVFAISPFLFVGFDTVPQTAEEFAFNPSKSRNIMLIAILVGMVLYSLVTLSVGLAIPYPDMIKQMAAEKMAGGTAWATAAAANMAFGKLGSAILACAVLGAVCTGINGFYVASTRLLLAMARSKILPSWFGDIHPKFHTPYKAIIFTIIIVLLTPYAGRSAVGWTVDMSAVGTAVGYLFTCLAAYRMLWHVNEAGARLKRFYCTVGALTSILCLLLLCIPGSPAAIAEAPAWCLVVWVAMGISFYFSSRKVWSQMPEPELRRDILGTEDIKVFFKGAKNPEIAVPAD</sequence>
<evidence type="ECO:0000313" key="7">
    <source>
        <dbReference type="EMBL" id="EGB14786.1"/>
    </source>
</evidence>
<dbReference type="KEGG" id="ddn:DND132_1579"/>
<dbReference type="Pfam" id="PF13520">
    <property type="entry name" value="AA_permease_2"/>
    <property type="match status" value="1"/>
</dbReference>
<keyword evidence="3 6" id="KW-0812">Transmembrane</keyword>
<dbReference type="InterPro" id="IPR002293">
    <property type="entry name" value="AA/rel_permease1"/>
</dbReference>
<evidence type="ECO:0000256" key="5">
    <source>
        <dbReference type="ARBA" id="ARBA00023136"/>
    </source>
</evidence>
<keyword evidence="2" id="KW-1003">Cell membrane</keyword>
<keyword evidence="5 6" id="KW-0472">Membrane</keyword>
<feature type="transmembrane region" description="Helical" evidence="6">
    <location>
        <begin position="244"/>
        <end position="267"/>
    </location>
</feature>
<name>F0JEQ7_9BACT</name>
<evidence type="ECO:0000256" key="6">
    <source>
        <dbReference type="SAM" id="Phobius"/>
    </source>
</evidence>
<keyword evidence="4 6" id="KW-1133">Transmembrane helix</keyword>
<keyword evidence="8" id="KW-1185">Reference proteome</keyword>
<feature type="transmembrane region" description="Helical" evidence="6">
    <location>
        <begin position="303"/>
        <end position="329"/>
    </location>
</feature>
<dbReference type="GO" id="GO:0005886">
    <property type="term" value="C:plasma membrane"/>
    <property type="evidence" value="ECO:0007669"/>
    <property type="project" value="UniProtKB-SubCell"/>
</dbReference>
<evidence type="ECO:0000256" key="1">
    <source>
        <dbReference type="ARBA" id="ARBA00004651"/>
    </source>
</evidence>
<dbReference type="RefSeq" id="WP_014322214.1">
    <property type="nucleotide sequence ID" value="NC_016803.1"/>
</dbReference>